<organism evidence="1 2">
    <name type="scientific">Ixodes persulcatus</name>
    <name type="common">Taiga tick</name>
    <dbReference type="NCBI Taxonomy" id="34615"/>
    <lineage>
        <taxon>Eukaryota</taxon>
        <taxon>Metazoa</taxon>
        <taxon>Ecdysozoa</taxon>
        <taxon>Arthropoda</taxon>
        <taxon>Chelicerata</taxon>
        <taxon>Arachnida</taxon>
        <taxon>Acari</taxon>
        <taxon>Parasitiformes</taxon>
        <taxon>Ixodida</taxon>
        <taxon>Ixodoidea</taxon>
        <taxon>Ixodidae</taxon>
        <taxon>Ixodinae</taxon>
        <taxon>Ixodes</taxon>
    </lineage>
</organism>
<evidence type="ECO:0000313" key="2">
    <source>
        <dbReference type="Proteomes" id="UP000805193"/>
    </source>
</evidence>
<dbReference type="Proteomes" id="UP000805193">
    <property type="component" value="Unassembled WGS sequence"/>
</dbReference>
<protein>
    <submittedName>
        <fullName evidence="1">Uncharacterized protein</fullName>
    </submittedName>
</protein>
<gene>
    <name evidence="1" type="ORF">HPB47_016547</name>
</gene>
<evidence type="ECO:0000313" key="1">
    <source>
        <dbReference type="EMBL" id="KAG0445334.1"/>
    </source>
</evidence>
<keyword evidence="2" id="KW-1185">Reference proteome</keyword>
<proteinExistence type="predicted"/>
<accession>A0AC60R0C8</accession>
<dbReference type="EMBL" id="JABSTQ010000525">
    <property type="protein sequence ID" value="KAG0445334.1"/>
    <property type="molecule type" value="Genomic_DNA"/>
</dbReference>
<reference evidence="1 2" key="1">
    <citation type="journal article" date="2020" name="Cell">
        <title>Large-Scale Comparative Analyses of Tick Genomes Elucidate Their Genetic Diversity and Vector Capacities.</title>
        <authorList>
            <consortium name="Tick Genome and Microbiome Consortium (TIGMIC)"/>
            <person name="Jia N."/>
            <person name="Wang J."/>
            <person name="Shi W."/>
            <person name="Du L."/>
            <person name="Sun Y."/>
            <person name="Zhan W."/>
            <person name="Jiang J.F."/>
            <person name="Wang Q."/>
            <person name="Zhang B."/>
            <person name="Ji P."/>
            <person name="Bell-Sakyi L."/>
            <person name="Cui X.M."/>
            <person name="Yuan T.T."/>
            <person name="Jiang B.G."/>
            <person name="Yang W.F."/>
            <person name="Lam T.T."/>
            <person name="Chang Q.C."/>
            <person name="Ding S.J."/>
            <person name="Wang X.J."/>
            <person name="Zhu J.G."/>
            <person name="Ruan X.D."/>
            <person name="Zhao L."/>
            <person name="Wei J.T."/>
            <person name="Ye R.Z."/>
            <person name="Que T.C."/>
            <person name="Du C.H."/>
            <person name="Zhou Y.H."/>
            <person name="Cheng J.X."/>
            <person name="Dai P.F."/>
            <person name="Guo W.B."/>
            <person name="Han X.H."/>
            <person name="Huang E.J."/>
            <person name="Li L.F."/>
            <person name="Wei W."/>
            <person name="Gao Y.C."/>
            <person name="Liu J.Z."/>
            <person name="Shao H.Z."/>
            <person name="Wang X."/>
            <person name="Wang C.C."/>
            <person name="Yang T.C."/>
            <person name="Huo Q.B."/>
            <person name="Li W."/>
            <person name="Chen H.Y."/>
            <person name="Chen S.E."/>
            <person name="Zhou L.G."/>
            <person name="Ni X.B."/>
            <person name="Tian J.H."/>
            <person name="Sheng Y."/>
            <person name="Liu T."/>
            <person name="Pan Y.S."/>
            <person name="Xia L.Y."/>
            <person name="Li J."/>
            <person name="Zhao F."/>
            <person name="Cao W.C."/>
        </authorList>
    </citation>
    <scope>NUCLEOTIDE SEQUENCE [LARGE SCALE GENOMIC DNA]</scope>
    <source>
        <strain evidence="1">Iper-2018</strain>
    </source>
</reference>
<sequence length="207" mass="24027">MFYGNMPEEGDVIIPDLHPDGFRKFLSYLYSHEAKFADVETALLTKSAAQKYLDLNLVGLCTEFVRKSIKPETLCFVLDVLAVSDEPMSEYDGAINETLRTSADPPANEEHIACLESRRREQNQRCKRRRRATEVKRKREARRRQHSTPAEQFPWFPCATARFRREFVENPFGVTCAVCDRLCTSFRSTHLVTTLNERRDFRSLRGD</sequence>
<name>A0AC60R0C8_IXOPE</name>
<comment type="caution">
    <text evidence="1">The sequence shown here is derived from an EMBL/GenBank/DDBJ whole genome shotgun (WGS) entry which is preliminary data.</text>
</comment>